<keyword evidence="2" id="KW-1185">Reference proteome</keyword>
<dbReference type="AlphaFoldDB" id="A0AAV4MEF4"/>
<sequence>MPECLIFFQNENSFVSIGFSKIVSEGVFSKRNSFHSQENLMNSAPMNQRGENKTALSVKTARALFNTPQIRFSTPFHSVSPSPHPSPLRSPFCISSPHDANVEVIHASLGRQSLATLMDSSAAEEEKESNKTPRENLLRPHVFQIPLLFCSSEMNATAAPISEETRSVTDGSFKEGFCGNSISHHSGSMPSSRMTTKPHSHIGGTAHFFNTTFTVGSKHPHDVACATERVYRKIPV</sequence>
<gene>
    <name evidence="1" type="ORF">CEXT_645841</name>
</gene>
<dbReference type="EMBL" id="BPLR01002165">
    <property type="protein sequence ID" value="GIX70733.1"/>
    <property type="molecule type" value="Genomic_DNA"/>
</dbReference>
<evidence type="ECO:0000313" key="2">
    <source>
        <dbReference type="Proteomes" id="UP001054945"/>
    </source>
</evidence>
<name>A0AAV4MEF4_CAEEX</name>
<reference evidence="1 2" key="1">
    <citation type="submission" date="2021-06" db="EMBL/GenBank/DDBJ databases">
        <title>Caerostris extrusa draft genome.</title>
        <authorList>
            <person name="Kono N."/>
            <person name="Arakawa K."/>
        </authorList>
    </citation>
    <scope>NUCLEOTIDE SEQUENCE [LARGE SCALE GENOMIC DNA]</scope>
</reference>
<accession>A0AAV4MEF4</accession>
<proteinExistence type="predicted"/>
<dbReference type="Proteomes" id="UP001054945">
    <property type="component" value="Unassembled WGS sequence"/>
</dbReference>
<protein>
    <submittedName>
        <fullName evidence="1">Uncharacterized protein</fullName>
    </submittedName>
</protein>
<organism evidence="1 2">
    <name type="scientific">Caerostris extrusa</name>
    <name type="common">Bark spider</name>
    <name type="synonym">Caerostris bankana</name>
    <dbReference type="NCBI Taxonomy" id="172846"/>
    <lineage>
        <taxon>Eukaryota</taxon>
        <taxon>Metazoa</taxon>
        <taxon>Ecdysozoa</taxon>
        <taxon>Arthropoda</taxon>
        <taxon>Chelicerata</taxon>
        <taxon>Arachnida</taxon>
        <taxon>Araneae</taxon>
        <taxon>Araneomorphae</taxon>
        <taxon>Entelegynae</taxon>
        <taxon>Araneoidea</taxon>
        <taxon>Araneidae</taxon>
        <taxon>Caerostris</taxon>
    </lineage>
</organism>
<comment type="caution">
    <text evidence="1">The sequence shown here is derived from an EMBL/GenBank/DDBJ whole genome shotgun (WGS) entry which is preliminary data.</text>
</comment>
<evidence type="ECO:0000313" key="1">
    <source>
        <dbReference type="EMBL" id="GIX70733.1"/>
    </source>
</evidence>